<dbReference type="AlphaFoldDB" id="A0A9D2TSF3"/>
<comment type="caution">
    <text evidence="2">The sequence shown here is derived from an EMBL/GenBank/DDBJ whole genome shotgun (WGS) entry which is preliminary data.</text>
</comment>
<reference evidence="2" key="2">
    <citation type="submission" date="2021-04" db="EMBL/GenBank/DDBJ databases">
        <authorList>
            <person name="Gilroy R."/>
        </authorList>
    </citation>
    <scope>NUCLEOTIDE SEQUENCE</scope>
    <source>
        <strain evidence="2">ChiBcec1-1630</strain>
    </source>
</reference>
<evidence type="ECO:0000313" key="2">
    <source>
        <dbReference type="EMBL" id="HJC89022.1"/>
    </source>
</evidence>
<dbReference type="CDD" id="cd00093">
    <property type="entry name" value="HTH_XRE"/>
    <property type="match status" value="1"/>
</dbReference>
<accession>A0A9D2TSF3</accession>
<dbReference type="Pfam" id="PF13443">
    <property type="entry name" value="HTH_26"/>
    <property type="match status" value="1"/>
</dbReference>
<dbReference type="EMBL" id="DWVS01000349">
    <property type="protein sequence ID" value="HJC89022.1"/>
    <property type="molecule type" value="Genomic_DNA"/>
</dbReference>
<gene>
    <name evidence="2" type="ORF">H9926_13540</name>
</gene>
<dbReference type="GO" id="GO:0003677">
    <property type="term" value="F:DNA binding"/>
    <property type="evidence" value="ECO:0007669"/>
    <property type="project" value="InterPro"/>
</dbReference>
<proteinExistence type="predicted"/>
<evidence type="ECO:0000259" key="1">
    <source>
        <dbReference type="Pfam" id="PF13443"/>
    </source>
</evidence>
<dbReference type="Proteomes" id="UP000823922">
    <property type="component" value="Unassembled WGS sequence"/>
</dbReference>
<name>A0A9D2TSF3_9FIRM</name>
<reference evidence="2" key="1">
    <citation type="journal article" date="2021" name="PeerJ">
        <title>Extensive microbial diversity within the chicken gut microbiome revealed by metagenomics and culture.</title>
        <authorList>
            <person name="Gilroy R."/>
            <person name="Ravi A."/>
            <person name="Getino M."/>
            <person name="Pursley I."/>
            <person name="Horton D.L."/>
            <person name="Alikhan N.F."/>
            <person name="Baker D."/>
            <person name="Gharbi K."/>
            <person name="Hall N."/>
            <person name="Watson M."/>
            <person name="Adriaenssens E.M."/>
            <person name="Foster-Nyarko E."/>
            <person name="Jarju S."/>
            <person name="Secka A."/>
            <person name="Antonio M."/>
            <person name="Oren A."/>
            <person name="Chaudhuri R.R."/>
            <person name="La Ragione R."/>
            <person name="Hildebrand F."/>
            <person name="Pallen M.J."/>
        </authorList>
    </citation>
    <scope>NUCLEOTIDE SEQUENCE</scope>
    <source>
        <strain evidence="2">ChiBcec1-1630</strain>
    </source>
</reference>
<sequence>MPVRTVSLRRGGKRAVSYKKLFKMLIDLDMRKKDFREFVGISYSTLNKLEKGENTTVEVLERFCFKLGCGIEDIMEILPDNPVPKDAE</sequence>
<dbReference type="SUPFAM" id="SSF47413">
    <property type="entry name" value="lambda repressor-like DNA-binding domains"/>
    <property type="match status" value="1"/>
</dbReference>
<evidence type="ECO:0000313" key="3">
    <source>
        <dbReference type="Proteomes" id="UP000823922"/>
    </source>
</evidence>
<organism evidence="2 3">
    <name type="scientific">Candidatus Eisenbergiella intestinigallinarum</name>
    <dbReference type="NCBI Taxonomy" id="2838549"/>
    <lineage>
        <taxon>Bacteria</taxon>
        <taxon>Bacillati</taxon>
        <taxon>Bacillota</taxon>
        <taxon>Clostridia</taxon>
        <taxon>Lachnospirales</taxon>
        <taxon>Lachnospiraceae</taxon>
        <taxon>Eisenbergiella</taxon>
    </lineage>
</organism>
<dbReference type="InterPro" id="IPR001387">
    <property type="entry name" value="Cro/C1-type_HTH"/>
</dbReference>
<dbReference type="InterPro" id="IPR010982">
    <property type="entry name" value="Lambda_DNA-bd_dom_sf"/>
</dbReference>
<dbReference type="Gene3D" id="1.10.260.40">
    <property type="entry name" value="lambda repressor-like DNA-binding domains"/>
    <property type="match status" value="1"/>
</dbReference>
<feature type="domain" description="HTH cro/C1-type" evidence="1">
    <location>
        <begin position="20"/>
        <end position="80"/>
    </location>
</feature>
<protein>
    <submittedName>
        <fullName evidence="2">Helix-turn-helix transcriptional regulator</fullName>
    </submittedName>
</protein>